<dbReference type="EMBL" id="JAVUPU010000020">
    <property type="protein sequence ID" value="MDT9601087.1"/>
    <property type="molecule type" value="Genomic_DNA"/>
</dbReference>
<evidence type="ECO:0000256" key="3">
    <source>
        <dbReference type="ARBA" id="ARBA00022481"/>
    </source>
</evidence>
<dbReference type="PANTHER" id="PTHR32089:SF39">
    <property type="entry name" value="METHYL-ACCEPTING CHEMOTAXIS PROTEIN HLYB"/>
    <property type="match status" value="1"/>
</dbReference>
<evidence type="ECO:0000256" key="8">
    <source>
        <dbReference type="ARBA" id="ARBA00023224"/>
    </source>
</evidence>
<proteinExistence type="predicted"/>
<dbReference type="Proteomes" id="UP001259572">
    <property type="component" value="Unassembled WGS sequence"/>
</dbReference>
<keyword evidence="7" id="KW-0472">Membrane</keyword>
<keyword evidence="3" id="KW-0488">Methylation</keyword>
<dbReference type="InterPro" id="IPR004089">
    <property type="entry name" value="MCPsignal_dom"/>
</dbReference>
<reference evidence="11 12" key="1">
    <citation type="submission" date="2023-05" db="EMBL/GenBank/DDBJ databases">
        <authorList>
            <person name="Guo Y."/>
        </authorList>
    </citation>
    <scope>NUCLEOTIDE SEQUENCE [LARGE SCALE GENOMIC DNA]</scope>
    <source>
        <strain evidence="11 12">GR2756</strain>
    </source>
</reference>
<evidence type="ECO:0000313" key="12">
    <source>
        <dbReference type="Proteomes" id="UP001259572"/>
    </source>
</evidence>
<comment type="caution">
    <text evidence="11">The sequence shown here is derived from an EMBL/GenBank/DDBJ whole genome shotgun (WGS) entry which is preliminary data.</text>
</comment>
<dbReference type="Gene3D" id="1.10.287.950">
    <property type="entry name" value="Methyl-accepting chemotaxis protein"/>
    <property type="match status" value="1"/>
</dbReference>
<keyword evidence="8 9" id="KW-0807">Transducer</keyword>
<keyword evidence="12" id="KW-1185">Reference proteome</keyword>
<dbReference type="PROSITE" id="PS50111">
    <property type="entry name" value="CHEMOTAXIS_TRANSDUC_2"/>
    <property type="match status" value="1"/>
</dbReference>
<evidence type="ECO:0000256" key="6">
    <source>
        <dbReference type="ARBA" id="ARBA00022989"/>
    </source>
</evidence>
<evidence type="ECO:0000313" key="11">
    <source>
        <dbReference type="EMBL" id="MDT9601087.1"/>
    </source>
</evidence>
<evidence type="ECO:0000256" key="2">
    <source>
        <dbReference type="ARBA" id="ARBA00022475"/>
    </source>
</evidence>
<protein>
    <submittedName>
        <fullName evidence="11">Chemotaxis protein</fullName>
    </submittedName>
</protein>
<gene>
    <name evidence="11" type="ORF">RQX22_19215</name>
</gene>
<keyword evidence="4" id="KW-0145">Chemotaxis</keyword>
<dbReference type="SUPFAM" id="SSF58104">
    <property type="entry name" value="Methyl-accepting chemotaxis protein (MCP) signaling domain"/>
    <property type="match status" value="1"/>
</dbReference>
<evidence type="ECO:0000256" key="5">
    <source>
        <dbReference type="ARBA" id="ARBA00022692"/>
    </source>
</evidence>
<keyword evidence="2" id="KW-1003">Cell membrane</keyword>
<evidence type="ECO:0000259" key="10">
    <source>
        <dbReference type="PROSITE" id="PS50111"/>
    </source>
</evidence>
<accession>A0ABU3QCE7</accession>
<comment type="subcellular location">
    <subcellularLocation>
        <location evidence="1">Cell membrane</location>
        <topology evidence="1">Multi-pass membrane protein</topology>
    </subcellularLocation>
</comment>
<keyword evidence="6" id="KW-1133">Transmembrane helix</keyword>
<dbReference type="PANTHER" id="PTHR32089">
    <property type="entry name" value="METHYL-ACCEPTING CHEMOTAXIS PROTEIN MCPB"/>
    <property type="match status" value="1"/>
</dbReference>
<sequence length="288" mass="30459">MSGFQLPANGSTAQGLTDAQVESRLAIYNPDGRFGKELKILWDRAGPSLEEAARAYGGDEAAARLRDHFIRSVNAEWIHAGAAYGMDIYNRDLSVPTVIHEGARYTAILAGALHEHFADDNQGFIAAMETLQRLRDYGTEVVLAQIGILDAHDAAEKRGRQSEHFEQKVASLVAATTEESVSLRDKTGSTAAAARGMLGKSSEVASAAEQSALAMREAAHTAAGLILAIEEAREQVEVAAGVAARAGEQAAQAVEISGALSSHVETIESILSLIRDIAGQTNLLALNA</sequence>
<feature type="non-terminal residue" evidence="11">
    <location>
        <position position="288"/>
    </location>
</feature>
<evidence type="ECO:0000256" key="7">
    <source>
        <dbReference type="ARBA" id="ARBA00023136"/>
    </source>
</evidence>
<evidence type="ECO:0000256" key="4">
    <source>
        <dbReference type="ARBA" id="ARBA00022500"/>
    </source>
</evidence>
<feature type="domain" description="Methyl-accepting transducer" evidence="10">
    <location>
        <begin position="179"/>
        <end position="288"/>
    </location>
</feature>
<keyword evidence="5" id="KW-0812">Transmembrane</keyword>
<organism evidence="11 12">
    <name type="scientific">Sphingosinicella rhizophila</name>
    <dbReference type="NCBI Taxonomy" id="3050082"/>
    <lineage>
        <taxon>Bacteria</taxon>
        <taxon>Pseudomonadati</taxon>
        <taxon>Pseudomonadota</taxon>
        <taxon>Alphaproteobacteria</taxon>
        <taxon>Sphingomonadales</taxon>
        <taxon>Sphingosinicellaceae</taxon>
        <taxon>Sphingosinicella</taxon>
    </lineage>
</organism>
<evidence type="ECO:0000256" key="1">
    <source>
        <dbReference type="ARBA" id="ARBA00004651"/>
    </source>
</evidence>
<evidence type="ECO:0000256" key="9">
    <source>
        <dbReference type="PROSITE-ProRule" id="PRU00284"/>
    </source>
</evidence>
<name>A0ABU3QCE7_9SPHN</name>